<evidence type="ECO:0000256" key="14">
    <source>
        <dbReference type="SAM" id="Phobius"/>
    </source>
</evidence>
<keyword evidence="7 12" id="KW-0547">Nucleotide-binding</keyword>
<keyword evidence="11 14" id="KW-0472">Membrane</keyword>
<dbReference type="InterPro" id="IPR000719">
    <property type="entry name" value="Prot_kinase_dom"/>
</dbReference>
<dbReference type="FunFam" id="3.40.50.300:FF:000059">
    <property type="entry name" value="ABC transporter G family member 40"/>
    <property type="match status" value="2"/>
</dbReference>
<feature type="transmembrane region" description="Helical" evidence="14">
    <location>
        <begin position="1120"/>
        <end position="1141"/>
    </location>
</feature>
<dbReference type="Pfam" id="PF00005">
    <property type="entry name" value="ABC_tran"/>
    <property type="match status" value="3"/>
</dbReference>
<evidence type="ECO:0000256" key="1">
    <source>
        <dbReference type="ARBA" id="ARBA00004141"/>
    </source>
</evidence>
<dbReference type="InterPro" id="IPR017871">
    <property type="entry name" value="ABC_transporter-like_CS"/>
</dbReference>
<feature type="transmembrane region" description="Helical" evidence="14">
    <location>
        <begin position="1807"/>
        <end position="1825"/>
    </location>
</feature>
<dbReference type="CDD" id="cd03232">
    <property type="entry name" value="ABCG_PDR_domain2"/>
    <property type="match status" value="2"/>
</dbReference>
<dbReference type="CDD" id="cd14016">
    <property type="entry name" value="STKc_CK1"/>
    <property type="match status" value="1"/>
</dbReference>
<evidence type="ECO:0000313" key="18">
    <source>
        <dbReference type="Proteomes" id="UP000298416"/>
    </source>
</evidence>
<dbReference type="SMART" id="SM00220">
    <property type="entry name" value="S_TKc"/>
    <property type="match status" value="1"/>
</dbReference>
<feature type="domain" description="Protein kinase" evidence="15">
    <location>
        <begin position="123"/>
        <end position="399"/>
    </location>
</feature>
<dbReference type="InterPro" id="IPR027417">
    <property type="entry name" value="P-loop_NTPase"/>
</dbReference>
<feature type="region of interest" description="Disordered" evidence="13">
    <location>
        <begin position="84"/>
        <end position="118"/>
    </location>
</feature>
<reference evidence="17" key="2">
    <citation type="submission" date="2020-08" db="EMBL/GenBank/DDBJ databases">
        <title>Plant Genome Project.</title>
        <authorList>
            <person name="Zhang R.-G."/>
        </authorList>
    </citation>
    <scope>NUCLEOTIDE SEQUENCE</scope>
    <source>
        <strain evidence="17">Huo1</strain>
        <tissue evidence="17">Leaf</tissue>
    </source>
</reference>
<feature type="binding site" evidence="12">
    <location>
        <position position="162"/>
    </location>
    <ligand>
        <name>ATP</name>
        <dbReference type="ChEBI" id="CHEBI:30616"/>
    </ligand>
</feature>
<feature type="transmembrane region" description="Helical" evidence="14">
    <location>
        <begin position="3024"/>
        <end position="3042"/>
    </location>
</feature>
<feature type="transmembrane region" description="Helical" evidence="14">
    <location>
        <begin position="1694"/>
        <end position="1711"/>
    </location>
</feature>
<dbReference type="InterPro" id="IPR008271">
    <property type="entry name" value="Ser/Thr_kinase_AS"/>
</dbReference>
<feature type="transmembrane region" description="Helical" evidence="14">
    <location>
        <begin position="1837"/>
        <end position="1856"/>
    </location>
</feature>
<feature type="region of interest" description="Disordered" evidence="13">
    <location>
        <begin position="1"/>
        <end position="54"/>
    </location>
</feature>
<dbReference type="GO" id="GO:0016887">
    <property type="term" value="F:ATP hydrolysis activity"/>
    <property type="evidence" value="ECO:0007669"/>
    <property type="project" value="InterPro"/>
</dbReference>
<keyword evidence="4" id="KW-0808">Transferase</keyword>
<dbReference type="Pfam" id="PF08370">
    <property type="entry name" value="PDR_assoc"/>
    <property type="match status" value="2"/>
</dbReference>
<keyword evidence="18" id="KW-1185">Reference proteome</keyword>
<keyword evidence="5 14" id="KW-0812">Transmembrane</keyword>
<dbReference type="Pfam" id="PF01061">
    <property type="entry name" value="ABC2_membrane"/>
    <property type="match status" value="4"/>
</dbReference>
<comment type="caution">
    <text evidence="17">The sequence shown here is derived from an EMBL/GenBank/DDBJ whole genome shotgun (WGS) entry which is preliminary data.</text>
</comment>
<feature type="transmembrane region" description="Helical" evidence="14">
    <location>
        <begin position="3192"/>
        <end position="3212"/>
    </location>
</feature>
<evidence type="ECO:0000313" key="17">
    <source>
        <dbReference type="EMBL" id="KAG6425900.1"/>
    </source>
</evidence>
<dbReference type="GO" id="GO:0005524">
    <property type="term" value="F:ATP binding"/>
    <property type="evidence" value="ECO:0007669"/>
    <property type="project" value="UniProtKB-UniRule"/>
</dbReference>
<dbReference type="EMBL" id="PNBA02000004">
    <property type="protein sequence ID" value="KAG6425900.1"/>
    <property type="molecule type" value="Genomic_DNA"/>
</dbReference>
<dbReference type="PANTHER" id="PTHR19241">
    <property type="entry name" value="ATP-BINDING CASSETTE TRANSPORTER"/>
    <property type="match status" value="1"/>
</dbReference>
<feature type="transmembrane region" description="Helical" evidence="14">
    <location>
        <begin position="2382"/>
        <end position="2403"/>
    </location>
</feature>
<dbReference type="InterPro" id="IPR013581">
    <property type="entry name" value="PDR_assoc"/>
</dbReference>
<dbReference type="GO" id="GO:2000032">
    <property type="term" value="P:regulation of secondary shoot formation"/>
    <property type="evidence" value="ECO:0007669"/>
    <property type="project" value="UniProtKB-ARBA"/>
</dbReference>
<dbReference type="InterPro" id="IPR003439">
    <property type="entry name" value="ABC_transporter-like_ATP-bd"/>
</dbReference>
<evidence type="ECO:0000259" key="16">
    <source>
        <dbReference type="PROSITE" id="PS50893"/>
    </source>
</evidence>
<keyword evidence="3" id="KW-0813">Transport</keyword>
<proteinExistence type="inferred from homology"/>
<dbReference type="SUPFAM" id="SSF52540">
    <property type="entry name" value="P-loop containing nucleoside triphosphate hydrolases"/>
    <property type="match status" value="4"/>
</dbReference>
<dbReference type="GO" id="GO:0009914">
    <property type="term" value="P:hormone transport"/>
    <property type="evidence" value="ECO:0007669"/>
    <property type="project" value="UniProtKB-ARBA"/>
</dbReference>
<evidence type="ECO:0000256" key="7">
    <source>
        <dbReference type="ARBA" id="ARBA00022741"/>
    </source>
</evidence>
<feature type="transmembrane region" description="Helical" evidence="14">
    <location>
        <begin position="1196"/>
        <end position="1218"/>
    </location>
</feature>
<keyword evidence="10 14" id="KW-1133">Transmembrane helix</keyword>
<reference evidence="17" key="1">
    <citation type="submission" date="2018-01" db="EMBL/GenBank/DDBJ databases">
        <authorList>
            <person name="Mao J.F."/>
        </authorList>
    </citation>
    <scope>NUCLEOTIDE SEQUENCE</scope>
    <source>
        <strain evidence="17">Huo1</strain>
        <tissue evidence="17">Leaf</tissue>
    </source>
</reference>
<dbReference type="FunFam" id="3.40.50.300:FF:000179">
    <property type="entry name" value="ABC transporter G family member 34"/>
    <property type="match status" value="1"/>
</dbReference>
<feature type="transmembrane region" description="Helical" evidence="14">
    <location>
        <begin position="1153"/>
        <end position="1175"/>
    </location>
</feature>
<feature type="compositionally biased region" description="Basic and acidic residues" evidence="13">
    <location>
        <begin position="35"/>
        <end position="44"/>
    </location>
</feature>
<accession>A0A8X8Y9C7</accession>
<dbReference type="InterPro" id="IPR003593">
    <property type="entry name" value="AAA+_ATPase"/>
</dbReference>
<dbReference type="FunFam" id="3.40.50.300:FF:000532">
    <property type="entry name" value="ABC transporter G family member 34"/>
    <property type="match status" value="1"/>
</dbReference>
<feature type="transmembrane region" description="Helical" evidence="14">
    <location>
        <begin position="3165"/>
        <end position="3186"/>
    </location>
</feature>
<gene>
    <name evidence="17" type="ORF">SASPL_110108</name>
</gene>
<evidence type="ECO:0000256" key="6">
    <source>
        <dbReference type="ARBA" id="ARBA00022737"/>
    </source>
</evidence>
<dbReference type="InterPro" id="IPR013525">
    <property type="entry name" value="ABC2_TM"/>
</dbReference>
<feature type="transmembrane region" description="Helical" evidence="14">
    <location>
        <begin position="1238"/>
        <end position="1260"/>
    </location>
</feature>
<feature type="domain" description="ABC transporter" evidence="16">
    <location>
        <begin position="815"/>
        <end position="1024"/>
    </location>
</feature>
<evidence type="ECO:0000256" key="2">
    <source>
        <dbReference type="ARBA" id="ARBA00006012"/>
    </source>
</evidence>
<protein>
    <submittedName>
        <fullName evidence="17">Uncharacterized protein</fullName>
    </submittedName>
</protein>
<dbReference type="PROSITE" id="PS00211">
    <property type="entry name" value="ABC_TRANSPORTER_1"/>
    <property type="match status" value="1"/>
</dbReference>
<dbReference type="InterPro" id="IPR011009">
    <property type="entry name" value="Kinase-like_dom_sf"/>
</dbReference>
<name>A0A8X8Y9C7_SALSN</name>
<evidence type="ECO:0000256" key="5">
    <source>
        <dbReference type="ARBA" id="ARBA00022692"/>
    </source>
</evidence>
<feature type="transmembrane region" description="Helical" evidence="14">
    <location>
        <begin position="2562"/>
        <end position="2582"/>
    </location>
</feature>
<evidence type="ECO:0000256" key="10">
    <source>
        <dbReference type="ARBA" id="ARBA00022989"/>
    </source>
</evidence>
<feature type="domain" description="ABC transporter" evidence="16">
    <location>
        <begin position="2682"/>
        <end position="2928"/>
    </location>
</feature>
<feature type="domain" description="ABC transporter" evidence="16">
    <location>
        <begin position="2035"/>
        <end position="2287"/>
    </location>
</feature>
<dbReference type="Pfam" id="PF00069">
    <property type="entry name" value="Pkinase"/>
    <property type="match status" value="1"/>
</dbReference>
<dbReference type="PROSITE" id="PS00108">
    <property type="entry name" value="PROTEIN_KINASE_ST"/>
    <property type="match status" value="1"/>
</dbReference>
<dbReference type="InterPro" id="IPR017441">
    <property type="entry name" value="Protein_kinase_ATP_BS"/>
</dbReference>
<dbReference type="PROSITE" id="PS50011">
    <property type="entry name" value="PROTEIN_KINASE_DOM"/>
    <property type="match status" value="1"/>
</dbReference>
<dbReference type="GO" id="GO:0005886">
    <property type="term" value="C:plasma membrane"/>
    <property type="evidence" value="ECO:0007669"/>
    <property type="project" value="UniProtKB-ARBA"/>
</dbReference>
<sequence>MRALRGGLGRGKRKQQDQPVAYKGDKNVGDNQNQDSEKRGKPEGENAAIATRTRRRKAAAAAAAAAAALEVKVVEEDKLVPEEVGVKSMDSGGKSPERENVADDDLPSTPLPEKVQVGGSPTYRLEKKLGKGGFGQVYLGRRITGGNVNVRTGPGAIEVALKFEHRNSKGCNHGPPHEWQVYNTLGGSHGVPRVHYKGRQGEYYIMVMDILGPSLMPMSVEMVACIAIESISILEKIHARGYVHGDVKPENFLLGAVGSPDEKKLFLVDLGLATSSATRWRNGNTGLHVEYDQRPDIFRGTVRYASVHAHLGRAESRRDDLESLVYTLVFLLQGRLPWQGLQGENKGFLVCKKKMATSPEALCCFFPQPFKSFVEYVVNLKFDEEPNYAKCISLFDGLVGPNPDIRPIKTEGAQKVGQKRGRLPFEDEEDKQPKKKVRLGSPALQWVSIYNARKPLKQRYHYNVTDARFSQLVAKGNEDGLFISCTASCQNMWALVMDAGTGFTSQIYQLSPFFLDKEWIIKQWEKKFYISAIAGATNGSSLVVMSKGTRYVQQSYKVSESFPFKWISKKWSEGFSVTSMATSETKWGVVMTRGAGFSKQVVELDFHYPSEGIHQRWGQGYRITATAATPDQTAFILSVPRRMPVDESQETLRTTTFPTTHIKVGKMGKKSVHFVSLLWAYSFLDGATHEVERREHRNHTRSFAAIRGSTEGSFRIFCRFDLLNVNYLHLPSLCVCSLTCTRLIWLILIHLICCLILVEETGTKEMKNEVENHTRTAQDEASNNAVAVEEDNEKILWKITNGIDEEGTELGGVEVRFEDLTVEADCFVGERALPTLPNAARNIAEAALSCFGVKLADRAKLHILKHTSGIIKPSRMTLLLGPPSCGKTTLLLALAGRLSSTLKVLGLDECRDTIVGDQMLRGISGGQKQRLTTGEMIVGRSKVMFMDEISIGLDSSTTFQVVKCMQQIAHHTEATILMSLLQPDPETFNLFDDIILLSEGHTAYHGLRQHVLEFFEVNGFQCPQRKGVADFLQEVTSKKDQKQYWVDTTTLYIYVSVSEFAEIFKHCHVGVQLQRELSVPFDRSRSPKSALVYDKRLVPRRVLLEANFAKEWLLIKRNSFFYVSKIVQIFVVALIASTVFLRTGMHTGNEEDGAGYIGALVFGMIINTFNGYVELSLTIQRLPVLYKQMDLLFHPTWAFAIPHLLLRTPISLFESFVWTATTYYTIGFAPQLSRFLKQLLWVFCIQQMAAGMFRLIAGICRTMVISKTGGSLTLLLVFLLGGFIVPLVWWRWGYWISPLSYGYNSVAVNEMFASRWMDKLASDNVTRLGVSVLKQFDVFQDEKWYWIGIAFEKPQGIISQEQAKTEELYQEKTDKMVPKHTPSDSMDSLFQSSSTTDADKRGMVLPFTPLAMSFEDVNYYVDMPTVMQEKGAAEGKLQLLHELTGSFRSGVLTALMGVSGAGKTTLMDVLSGRKTRGYIEGDIRISGFPKTQETFARISGYCEQNDIHSPQVTVHESLVYSAFLMLSQDIGDDKKMARATEVMCLVELDNLKDAIVGIPGVTGLSTEQRKRLTIAVELVANPSIIFMDEPNSGLDARAAAIVMRTVRNTVDTGRTVVCTIHHPGIDLLEAFDELFLMKRGGRVIYAGPLGQQSQNVVDYFECLEFPKSRSNIIQFKLILWKLKLTYWRNPDYNLSRFFITLASALLIRSIFGRVGTKRENSNDLTTVIGAMYAAAIFLGINNCATVQPAVSIERTVFYRERAAGMYSVLQYAMAQVITEIPYVFVQTTYYTLIVYAMVRFECEPVKFLWLFFVNFFSFLYFTYFGMMNVSATPNLHLAAVFSNAFYSFFNLFSGFYVPGPNIPAWWIWYYWICPMAWTVYGLIVSQYGDVEDEVRVEATALKTSVRSYVEEHFGYKLDFMGEVGVVLVENHTSTDQGKASNNAVAAEEYNEKMLRKIKSGNDEEGAELGGVEVRFENLAVEADCFVGERALPTLPNAARNITEAALSCLGMKLADRAKLHILKHTSGIIKPSRCVCVCDLYLHILIMFEFNCADFHLVLCRMTLLLGPPSCGKTTLLLALAGRLSSGLKASGEITYNGHKLCEFVPQKTAAYVSQNDVHVAEMTVGETLGFSAKCQGGGSRYDFLKEITRSENEDGSSDITDYVLKVLGLEECRDTIVGDQMLRGISGGQKKRLTIGEMIVGPSKVMFMDEISTGLDSSTTFQVVKCMQQIAHHTEATILMSLLQPDPETFNLFDEIILLSEGHTVYHGTRQHVLEFFEVNGFQCPQRKGVADFLQEVTSKKDQKQYWVDTTLYRYVSVSEFAERFKKFRVGIRLQRELSTPFDRRRSPKSALVYDKRLVPWRVLLEANFVKEWLLIKRNSFLYVSKTVQIVVVALIASTVFLRTGMRAGSKEDGAVYMGALVFGMIINTFNGYVEISLTIQRLPVFYKQRDLLFHPTWVFAIPHLLLRIPISLIESFVWTATTYHTIGFAPQVSRFLKQLLWVFCIQQMAAGMFRLIAAICRTMVISKTGGSLTLLLVFLLGGFIVPLGESNYQIPIWWRWGYWISPLSYGYNSVAVNEMFASRWMNKLASDNVTRLGVSVLKQFDVFQDEKWYWIGIDFSPFSGSSLLRFSTMVAFEKQQGIISQEQATTEEFYQETTDKKVTTDADKRGMVLPFTPLAMSFEDVNYYVDMPPVMQEKGAAEGKLQLLHELTGSFRPGVLTALMGVSGAGKTTLMDVLSGRKTRGYIEGDIRISGFPKKQETFARISGYCEQKDIHSPQVTVHESLMYSAFLRLPRDIFVSEVMRLVELDNLKDAIVGIPGVTGLSTEQRKRLTIAVELVANPSIIFMDEPTSGLDARAAAIVMRTVRNTVDTGRTVVCTIHQPGIDLFEAFDELLLMKRGGRVIYAGPLGQQSRNVIDYFEAVPGVPKIEEQRNPAAWVNEVSSDAIETRLGIDFGHHYKSTYLYQQNKALVQDLKSPPQNSKDLHFPSQYSQSTLSQFKLILWKLKWTYWRNPDYNLSRFFFSLAAALLIGSIFWRVGTKRENSNDLTTVIGAMYAAAMFLGINNCATVQPVVSIERTIFYRERAAGMYSVLPYAMAQVITEIPYVFVQTTYYTLIVYAMVSFEWEPTKFLWFFFVNFFSFLYFTYYGMMTVSATPNLHQAAVFSNAFYYVFNLFSGFFIPGPNIPTWWIWYYWICPMAWTVYGLIVSQYGDVQDEVRVEAATALKTSVKSYVEEHFGYKLDFMGEVGVVLSVAVYGVSKSLIRRRIGAPLAVAAAASSNRKPGDGNVVF</sequence>
<feature type="transmembrane region" description="Helical" evidence="14">
    <location>
        <begin position="1868"/>
        <end position="1885"/>
    </location>
</feature>
<feature type="transmembrane region" description="Helical" evidence="14">
    <location>
        <begin position="2531"/>
        <end position="2550"/>
    </location>
</feature>
<dbReference type="SUPFAM" id="SSF56112">
    <property type="entry name" value="Protein kinase-like (PK-like)"/>
    <property type="match status" value="1"/>
</dbReference>
<dbReference type="PROSITE" id="PS00107">
    <property type="entry name" value="PROTEIN_KINASE_ATP"/>
    <property type="match status" value="1"/>
</dbReference>
<dbReference type="Gene3D" id="1.10.510.10">
    <property type="entry name" value="Transferase(Phosphotransferase) domain 1"/>
    <property type="match status" value="1"/>
</dbReference>
<evidence type="ECO:0000256" key="3">
    <source>
        <dbReference type="ARBA" id="ARBA00022448"/>
    </source>
</evidence>
<feature type="transmembrane region" description="Helical" evidence="14">
    <location>
        <begin position="3054"/>
        <end position="3077"/>
    </location>
</feature>
<evidence type="ECO:0000256" key="9">
    <source>
        <dbReference type="ARBA" id="ARBA00022840"/>
    </source>
</evidence>
<keyword evidence="8" id="KW-0418">Kinase</keyword>
<dbReference type="Pfam" id="PF24289">
    <property type="entry name" value="DUF7477"/>
    <property type="match status" value="1"/>
</dbReference>
<organism evidence="17">
    <name type="scientific">Salvia splendens</name>
    <name type="common">Scarlet sage</name>
    <dbReference type="NCBI Taxonomy" id="180675"/>
    <lineage>
        <taxon>Eukaryota</taxon>
        <taxon>Viridiplantae</taxon>
        <taxon>Streptophyta</taxon>
        <taxon>Embryophyta</taxon>
        <taxon>Tracheophyta</taxon>
        <taxon>Spermatophyta</taxon>
        <taxon>Magnoliopsida</taxon>
        <taxon>eudicotyledons</taxon>
        <taxon>Gunneridae</taxon>
        <taxon>Pentapetalae</taxon>
        <taxon>asterids</taxon>
        <taxon>lamiids</taxon>
        <taxon>Lamiales</taxon>
        <taxon>Lamiaceae</taxon>
        <taxon>Nepetoideae</taxon>
        <taxon>Mentheae</taxon>
        <taxon>Salviinae</taxon>
        <taxon>Salvia</taxon>
        <taxon>Salvia subgen. Calosphace</taxon>
        <taxon>core Calosphace</taxon>
    </lineage>
</organism>
<feature type="transmembrane region" description="Helical" evidence="14">
    <location>
        <begin position="2415"/>
        <end position="2437"/>
    </location>
</feature>
<feature type="region of interest" description="Disordered" evidence="13">
    <location>
        <begin position="413"/>
        <end position="434"/>
    </location>
</feature>
<keyword evidence="9 12" id="KW-0067">ATP-binding</keyword>
<evidence type="ECO:0000256" key="4">
    <source>
        <dbReference type="ARBA" id="ARBA00022679"/>
    </source>
</evidence>
<dbReference type="InterPro" id="IPR055900">
    <property type="entry name" value="DUF7477"/>
</dbReference>
<dbReference type="Gene3D" id="3.40.50.300">
    <property type="entry name" value="P-loop containing nucleotide triphosphate hydrolases"/>
    <property type="match status" value="5"/>
</dbReference>
<comment type="similarity">
    <text evidence="2">Belongs to the ABC transporter superfamily. ABCG family. PDR (TC 3.A.1.205) subfamily.</text>
</comment>
<dbReference type="InterPro" id="IPR034003">
    <property type="entry name" value="ABCG_PDR_2"/>
</dbReference>
<feature type="transmembrane region" description="Helical" evidence="14">
    <location>
        <begin position="3098"/>
        <end position="3122"/>
    </location>
</feature>
<feature type="transmembrane region" description="Helical" evidence="14">
    <location>
        <begin position="2458"/>
        <end position="2480"/>
    </location>
</feature>
<feature type="transmembrane region" description="Helical" evidence="14">
    <location>
        <begin position="1272"/>
        <end position="1292"/>
    </location>
</feature>
<evidence type="ECO:0000256" key="11">
    <source>
        <dbReference type="ARBA" id="ARBA00023136"/>
    </source>
</evidence>
<dbReference type="GO" id="GO:0140359">
    <property type="term" value="F:ABC-type transporter activity"/>
    <property type="evidence" value="ECO:0007669"/>
    <property type="project" value="InterPro"/>
</dbReference>
<feature type="transmembrane region" description="Helical" evidence="14">
    <location>
        <begin position="1723"/>
        <end position="1740"/>
    </location>
</feature>
<feature type="domain" description="ABC transporter" evidence="16">
    <location>
        <begin position="1412"/>
        <end position="1665"/>
    </location>
</feature>
<evidence type="ECO:0000256" key="12">
    <source>
        <dbReference type="PROSITE-ProRule" id="PRU10141"/>
    </source>
</evidence>
<dbReference type="SMART" id="SM00382">
    <property type="entry name" value="AAA"/>
    <property type="match status" value="4"/>
</dbReference>
<evidence type="ECO:0000256" key="13">
    <source>
        <dbReference type="SAM" id="MobiDB-lite"/>
    </source>
</evidence>
<evidence type="ECO:0000259" key="15">
    <source>
        <dbReference type="PROSITE" id="PS50011"/>
    </source>
</evidence>
<dbReference type="GO" id="GO:0004672">
    <property type="term" value="F:protein kinase activity"/>
    <property type="evidence" value="ECO:0007669"/>
    <property type="project" value="InterPro"/>
</dbReference>
<dbReference type="PROSITE" id="PS50893">
    <property type="entry name" value="ABC_TRANSPORTER_2"/>
    <property type="match status" value="4"/>
</dbReference>
<feature type="transmembrane region" description="Helical" evidence="14">
    <location>
        <begin position="3134"/>
        <end position="3153"/>
    </location>
</feature>
<keyword evidence="6" id="KW-0677">Repeat</keyword>
<evidence type="ECO:0000256" key="8">
    <source>
        <dbReference type="ARBA" id="ARBA00022777"/>
    </source>
</evidence>
<dbReference type="Proteomes" id="UP000298416">
    <property type="component" value="Unassembled WGS sequence"/>
</dbReference>
<comment type="subcellular location">
    <subcellularLocation>
        <location evidence="1">Membrane</location>
        <topology evidence="1">Multi-pass membrane protein</topology>
    </subcellularLocation>
</comment>
<feature type="transmembrane region" description="Helical" evidence="14">
    <location>
        <begin position="2500"/>
        <end position="2519"/>
    </location>
</feature>